<keyword evidence="14" id="KW-0449">Lipoprotein</keyword>
<dbReference type="GO" id="GO:0051260">
    <property type="term" value="P:protein homooligomerization"/>
    <property type="evidence" value="ECO:0007669"/>
    <property type="project" value="InterPro"/>
</dbReference>
<evidence type="ECO:0000256" key="18">
    <source>
        <dbReference type="SAM" id="MobiDB-lite"/>
    </source>
</evidence>
<comment type="subcellular location">
    <subcellularLocation>
        <location evidence="1">Cell membrane</location>
        <topology evidence="1">Lipid-anchor</topology>
        <topology evidence="1">GPI-anchor</topology>
    </subcellularLocation>
</comment>
<evidence type="ECO:0000256" key="17">
    <source>
        <dbReference type="ARBA" id="ARBA00078045"/>
    </source>
</evidence>
<accession>A0A1U7UMN0</accession>
<evidence type="ECO:0000256" key="2">
    <source>
        <dbReference type="ARBA" id="ARBA00009910"/>
    </source>
</evidence>
<dbReference type="RefSeq" id="XP_008067111.1">
    <property type="nucleotide sequence ID" value="XM_008068920.1"/>
</dbReference>
<evidence type="ECO:0000256" key="14">
    <source>
        <dbReference type="ARBA" id="ARBA00023288"/>
    </source>
</evidence>
<dbReference type="InterPro" id="IPR036924">
    <property type="entry name" value="Prion/Doppel_b-ribbon_dom_sf"/>
</dbReference>
<dbReference type="OrthoDB" id="9523143at2759"/>
<protein>
    <recommendedName>
        <fullName evidence="16">Prion-like protein doppel</fullName>
    </recommendedName>
    <alternativeName>
        <fullName evidence="17">PrPLP</fullName>
    </alternativeName>
</protein>
<keyword evidence="13" id="KW-0278">Fertilization</keyword>
<feature type="signal peptide" evidence="19">
    <location>
        <begin position="1"/>
        <end position="26"/>
    </location>
</feature>
<dbReference type="InterPro" id="IPR021566">
    <property type="entry name" value="Doppel"/>
</dbReference>
<evidence type="ECO:0000256" key="3">
    <source>
        <dbReference type="ARBA" id="ARBA00022475"/>
    </source>
</evidence>
<dbReference type="KEGG" id="csyr:103271450"/>
<evidence type="ECO:0000256" key="16">
    <source>
        <dbReference type="ARBA" id="ARBA00073809"/>
    </source>
</evidence>
<evidence type="ECO:0000256" key="15">
    <source>
        <dbReference type="ARBA" id="ARBA00059882"/>
    </source>
</evidence>
<organism evidence="21 22">
    <name type="scientific">Carlito syrichta</name>
    <name type="common">Philippine tarsier</name>
    <name type="synonym">Tarsius syrichta</name>
    <dbReference type="NCBI Taxonomy" id="1868482"/>
    <lineage>
        <taxon>Eukaryota</taxon>
        <taxon>Metazoa</taxon>
        <taxon>Chordata</taxon>
        <taxon>Craniata</taxon>
        <taxon>Vertebrata</taxon>
        <taxon>Euteleostomi</taxon>
        <taxon>Mammalia</taxon>
        <taxon>Eutheria</taxon>
        <taxon>Euarchontoglires</taxon>
        <taxon>Primates</taxon>
        <taxon>Haplorrhini</taxon>
        <taxon>Tarsiiformes</taxon>
        <taxon>Tarsiidae</taxon>
        <taxon>Carlito</taxon>
    </lineage>
</organism>
<keyword evidence="4" id="KW-0336">GPI-anchor</keyword>
<dbReference type="GO" id="GO:0009897">
    <property type="term" value="C:external side of plasma membrane"/>
    <property type="evidence" value="ECO:0007669"/>
    <property type="project" value="UniProtKB-ARBA"/>
</dbReference>
<evidence type="ECO:0000259" key="20">
    <source>
        <dbReference type="Pfam" id="PF00377"/>
    </source>
</evidence>
<evidence type="ECO:0000313" key="22">
    <source>
        <dbReference type="RefSeq" id="XP_008067111.1"/>
    </source>
</evidence>
<feature type="region of interest" description="Disordered" evidence="18">
    <location>
        <begin position="166"/>
        <end position="198"/>
    </location>
</feature>
<keyword evidence="9" id="KW-0034">Amyloid</keyword>
<evidence type="ECO:0000256" key="11">
    <source>
        <dbReference type="ARBA" id="ARBA00023157"/>
    </source>
</evidence>
<evidence type="ECO:0000256" key="7">
    <source>
        <dbReference type="ARBA" id="ARBA00022729"/>
    </source>
</evidence>
<keyword evidence="3" id="KW-1003">Cell membrane</keyword>
<sequence length="198" mass="22134">MRKPLGGWRLAVVCVLLLGLLSAARARGIKHRFKWNRKASPSAARVTEARVAESRPGAFIRRGRKLDIDFGAEGNKYYEANYWQFPDGIHYDGCSKANVTKELLVAGCINATHAANAAERPREARDDPLHQRVLGRLVRELCSAKHCDFWPERGAGLRLLRRHARPPEEPRHATLGHKGWRHGEKGLCPAPSALSHDS</sequence>
<dbReference type="CTD" id="23627"/>
<evidence type="ECO:0000256" key="12">
    <source>
        <dbReference type="ARBA" id="ARBA00023180"/>
    </source>
</evidence>
<keyword evidence="6" id="KW-0479">Metal-binding</keyword>
<dbReference type="GO" id="GO:0005507">
    <property type="term" value="F:copper ion binding"/>
    <property type="evidence" value="ECO:0007669"/>
    <property type="project" value="TreeGrafter"/>
</dbReference>
<keyword evidence="11" id="KW-1015">Disulfide bond</keyword>
<keyword evidence="21" id="KW-1185">Reference proteome</keyword>
<dbReference type="GO" id="GO:0006878">
    <property type="term" value="P:intracellular copper ion homeostasis"/>
    <property type="evidence" value="ECO:0007669"/>
    <property type="project" value="TreeGrafter"/>
</dbReference>
<dbReference type="Pfam" id="PF11466">
    <property type="entry name" value="Doppel"/>
    <property type="match status" value="1"/>
</dbReference>
<evidence type="ECO:0000313" key="21">
    <source>
        <dbReference type="Proteomes" id="UP000189704"/>
    </source>
</evidence>
<dbReference type="FunFam" id="1.10.790.10:FF:000002">
    <property type="entry name" value="Prion-like protein doppel"/>
    <property type="match status" value="1"/>
</dbReference>
<dbReference type="PANTHER" id="PTHR15506:SF0">
    <property type="entry name" value="PRION-LIKE PROTEIN DOPPEL"/>
    <property type="match status" value="1"/>
</dbReference>
<keyword evidence="5" id="KW-0640">Prion</keyword>
<dbReference type="SUPFAM" id="SSF54098">
    <property type="entry name" value="Prion-like"/>
    <property type="match status" value="1"/>
</dbReference>
<comment type="similarity">
    <text evidence="2">Belongs to the prion family.</text>
</comment>
<dbReference type="Gene3D" id="1.10.790.10">
    <property type="entry name" value="Prion/Doppel protein, beta-ribbon domain"/>
    <property type="match status" value="1"/>
</dbReference>
<evidence type="ECO:0000256" key="19">
    <source>
        <dbReference type="SAM" id="SignalP"/>
    </source>
</evidence>
<evidence type="ECO:0000256" key="10">
    <source>
        <dbReference type="ARBA" id="ARBA00023136"/>
    </source>
</evidence>
<reference evidence="22" key="1">
    <citation type="submission" date="2025-08" db="UniProtKB">
        <authorList>
            <consortium name="RefSeq"/>
        </authorList>
    </citation>
    <scope>IDENTIFICATION</scope>
</reference>
<dbReference type="GO" id="GO:0007338">
    <property type="term" value="P:single fertilization"/>
    <property type="evidence" value="ECO:0007669"/>
    <property type="project" value="UniProtKB-KW"/>
</dbReference>
<gene>
    <name evidence="22" type="primary">PRND</name>
</gene>
<proteinExistence type="inferred from homology"/>
<evidence type="ECO:0000256" key="4">
    <source>
        <dbReference type="ARBA" id="ARBA00022622"/>
    </source>
</evidence>
<name>A0A1U7UMN0_CARSF</name>
<feature type="domain" description="Prion/Doppel protein beta-ribbon" evidence="20">
    <location>
        <begin position="63"/>
        <end position="160"/>
    </location>
</feature>
<evidence type="ECO:0000256" key="13">
    <source>
        <dbReference type="ARBA" id="ARBA00023279"/>
    </source>
</evidence>
<keyword evidence="10" id="KW-0472">Membrane</keyword>
<dbReference type="Proteomes" id="UP000189704">
    <property type="component" value="Unplaced"/>
</dbReference>
<keyword evidence="12" id="KW-0325">Glycoprotein</keyword>
<dbReference type="GeneID" id="103271450"/>
<evidence type="ECO:0000256" key="9">
    <source>
        <dbReference type="ARBA" id="ARBA00023087"/>
    </source>
</evidence>
<comment type="function">
    <text evidence="15">Required for normal acrosome reaction and for normal male fertility. Can bind Cu(2+).</text>
</comment>
<keyword evidence="8" id="KW-0186">Copper</keyword>
<feature type="chain" id="PRO_5010574880" description="Prion-like protein doppel" evidence="19">
    <location>
        <begin position="27"/>
        <end position="198"/>
    </location>
</feature>
<dbReference type="InterPro" id="IPR022416">
    <property type="entry name" value="Prion/Doppel_prot_b-ribbon_dom"/>
</dbReference>
<evidence type="ECO:0000256" key="1">
    <source>
        <dbReference type="ARBA" id="ARBA00004609"/>
    </source>
</evidence>
<dbReference type="PANTHER" id="PTHR15506">
    <property type="entry name" value="DOPPEL PRION"/>
    <property type="match status" value="1"/>
</dbReference>
<dbReference type="AlphaFoldDB" id="A0A1U7UMN0"/>
<evidence type="ECO:0000256" key="5">
    <source>
        <dbReference type="ARBA" id="ARBA00022678"/>
    </source>
</evidence>
<dbReference type="Pfam" id="PF00377">
    <property type="entry name" value="Prion"/>
    <property type="match status" value="1"/>
</dbReference>
<evidence type="ECO:0000256" key="6">
    <source>
        <dbReference type="ARBA" id="ARBA00022723"/>
    </source>
</evidence>
<evidence type="ECO:0000256" key="8">
    <source>
        <dbReference type="ARBA" id="ARBA00023008"/>
    </source>
</evidence>
<keyword evidence="7 19" id="KW-0732">Signal</keyword>